<feature type="chain" id="PRO_5025422527" description="non-specific serine/threonine protein kinase" evidence="25">
    <location>
        <begin position="31"/>
        <end position="1045"/>
    </location>
</feature>
<feature type="signal peptide" evidence="25">
    <location>
        <begin position="1"/>
        <end position="30"/>
    </location>
</feature>
<keyword evidence="18" id="KW-0675">Receptor</keyword>
<dbReference type="FunFam" id="3.80.10.10:FF:000095">
    <property type="entry name" value="LRR receptor-like serine/threonine-protein kinase GSO1"/>
    <property type="match status" value="1"/>
</dbReference>
<evidence type="ECO:0000256" key="15">
    <source>
        <dbReference type="ARBA" id="ARBA00022840"/>
    </source>
</evidence>
<sequence length="1045" mass="115235">MASSICKRVCTLFTSVVFAQLVSLSNTVSASTFTMEAIALLKWKNTLQNETQSHLASWPSLPSSRSNPYPNLNLSRNPCTWFGISCNSARSVVRMNLTNTSLQGTLQEFPFSSFPNLAYLELSLCTLFGTIPPAISYLSKLVYLDLSGNQLSGIIPPEIVLLANLEVLHLFQNQLNGSIPKEIGHLRSLTDLSLSENLLDGPIPTSLGNLGNLTVLYLHQNNLSGSIPEKIGNLISLTMLYLYENQLDGSIPTSLGSLKNLTKLYLYETHLSGSIPQEIGKLKYLKALDLSKNQLHGSIPASLGNMTSLMLLALFENQLSGSIPREIGNLKNIKFINLSENQLFGSVPASFANLSNLISLSLRENRLSGLIPQGIGDSMNMELLLLSSNQFSGFLPQNICRGGSLQNFSADNNHFTGRVPQSLKNCTSLIRLFLNGNQLIGDISKDFGVYPNLQLIDLSDNNIYGRISSNWGRCPKLGILRISGNNITGSIPPEIENSTQLHVLDFSINRIVGTIPKELGKLTSLEKLLLNGNKLFGGIPLELGSLTNLEFLDVSSNKLSKSIPSNLGGFLKLYYLNLSRNNFSEGLPAEVMSIFHISELDLSCNSLSGRIPSQISKMQSLEILNLSHNHLSGFVPTTFEDMRGLLYVDISYNQLEGPIPNCRALRNAPLESFQGNKGLCGDVRGLRPCKNITKNGHKRVFVIVCSLLGLLLFLFAFSQFFHIMRRRKNDPGSAPSCNQHEGVLLSVSTFDGRKLYEEIIRATDGFDDMYCIGKGGHGTVFKANLASGEIVAVKKLHQLLHDDEERLPEEFLHEVKALTEIRHRNIVKLHGFCSHSRHSFLVYEYLERGSLANILENEDAAKVLSWSKRLNIVKGVAHALSYMHHDCSPPIVHRDLKSSNILLDSQYEAHISDFGTAKFLKLDSSNWSSLAGTYGYVAPEFAYTMKVTEKCDVYSFGVLALELVQGKHSNDFITSLSSPTSANSNIELKDVMDQRLPSPACEVKDKLVTVLKLAADCLNLCPQSRPTMHMISQVLSSAPQIARHS</sequence>
<evidence type="ECO:0000256" key="6">
    <source>
        <dbReference type="ARBA" id="ARBA00022527"/>
    </source>
</evidence>
<dbReference type="SUPFAM" id="SSF52058">
    <property type="entry name" value="L domain-like"/>
    <property type="match status" value="1"/>
</dbReference>
<keyword evidence="9" id="KW-0808">Transferase</keyword>
<evidence type="ECO:0000313" key="27">
    <source>
        <dbReference type="EMBL" id="KAB1222514.1"/>
    </source>
</evidence>
<protein>
    <recommendedName>
        <fullName evidence="3">non-specific serine/threonine protein kinase</fullName>
        <ecNumber evidence="3">2.7.11.1</ecNumber>
    </recommendedName>
</protein>
<gene>
    <name evidence="27" type="ORF">CJ030_MR2G024884</name>
</gene>
<evidence type="ECO:0000256" key="20">
    <source>
        <dbReference type="ARBA" id="ARBA00038043"/>
    </source>
</evidence>
<dbReference type="InterPro" id="IPR008271">
    <property type="entry name" value="Ser/Thr_kinase_AS"/>
</dbReference>
<evidence type="ECO:0000256" key="18">
    <source>
        <dbReference type="ARBA" id="ARBA00023170"/>
    </source>
</evidence>
<keyword evidence="5" id="KW-0134">Cell wall</keyword>
<comment type="catalytic activity">
    <reaction evidence="21">
        <text>L-threonyl-[protein] + ATP = O-phospho-L-threonyl-[protein] + ADP + H(+)</text>
        <dbReference type="Rhea" id="RHEA:46608"/>
        <dbReference type="Rhea" id="RHEA-COMP:11060"/>
        <dbReference type="Rhea" id="RHEA-COMP:11605"/>
        <dbReference type="ChEBI" id="CHEBI:15378"/>
        <dbReference type="ChEBI" id="CHEBI:30013"/>
        <dbReference type="ChEBI" id="CHEBI:30616"/>
        <dbReference type="ChEBI" id="CHEBI:61977"/>
        <dbReference type="ChEBI" id="CHEBI:456216"/>
        <dbReference type="EC" id="2.7.11.1"/>
    </reaction>
</comment>
<keyword evidence="5" id="KW-0964">Secreted</keyword>
<keyword evidence="8" id="KW-0433">Leucine-rich repeat</keyword>
<evidence type="ECO:0000256" key="3">
    <source>
        <dbReference type="ARBA" id="ARBA00012513"/>
    </source>
</evidence>
<feature type="domain" description="Protein kinase" evidence="26">
    <location>
        <begin position="766"/>
        <end position="1045"/>
    </location>
</feature>
<dbReference type="FunFam" id="1.10.510.10:FF:000445">
    <property type="entry name" value="MDIS1-interacting receptor like kinase 2"/>
    <property type="match status" value="1"/>
</dbReference>
<keyword evidence="12" id="KW-0677">Repeat</keyword>
<dbReference type="SMART" id="SM00220">
    <property type="entry name" value="S_TKc"/>
    <property type="match status" value="1"/>
</dbReference>
<reference evidence="27 28" key="1">
    <citation type="journal article" date="2019" name="Plant Biotechnol. J.">
        <title>The red bayberry genome and genetic basis of sex determination.</title>
        <authorList>
            <person name="Jia H.M."/>
            <person name="Jia H.J."/>
            <person name="Cai Q.L."/>
            <person name="Wang Y."/>
            <person name="Zhao H.B."/>
            <person name="Yang W.F."/>
            <person name="Wang G.Y."/>
            <person name="Li Y.H."/>
            <person name="Zhan D.L."/>
            <person name="Shen Y.T."/>
            <person name="Niu Q.F."/>
            <person name="Chang L."/>
            <person name="Qiu J."/>
            <person name="Zhao L."/>
            <person name="Xie H.B."/>
            <person name="Fu W.Y."/>
            <person name="Jin J."/>
            <person name="Li X.W."/>
            <person name="Jiao Y."/>
            <person name="Zhou C.C."/>
            <person name="Tu T."/>
            <person name="Chai C.Y."/>
            <person name="Gao J.L."/>
            <person name="Fan L.J."/>
            <person name="van de Weg E."/>
            <person name="Wang J.Y."/>
            <person name="Gao Z.S."/>
        </authorList>
    </citation>
    <scope>NUCLEOTIDE SEQUENCE [LARGE SCALE GENOMIC DNA]</scope>
    <source>
        <tissue evidence="27">Leaves</tissue>
    </source>
</reference>
<organism evidence="27 28">
    <name type="scientific">Morella rubra</name>
    <name type="common">Chinese bayberry</name>
    <dbReference type="NCBI Taxonomy" id="262757"/>
    <lineage>
        <taxon>Eukaryota</taxon>
        <taxon>Viridiplantae</taxon>
        <taxon>Streptophyta</taxon>
        <taxon>Embryophyta</taxon>
        <taxon>Tracheophyta</taxon>
        <taxon>Spermatophyta</taxon>
        <taxon>Magnoliopsida</taxon>
        <taxon>eudicotyledons</taxon>
        <taxon>Gunneridae</taxon>
        <taxon>Pentapetalae</taxon>
        <taxon>rosids</taxon>
        <taxon>fabids</taxon>
        <taxon>Fagales</taxon>
        <taxon>Myricaceae</taxon>
        <taxon>Morella</taxon>
    </lineage>
</organism>
<dbReference type="FunFam" id="3.80.10.10:FF:000400">
    <property type="entry name" value="Nuclear pore complex protein NUP107"/>
    <property type="match status" value="1"/>
</dbReference>
<evidence type="ECO:0000259" key="26">
    <source>
        <dbReference type="PROSITE" id="PS50011"/>
    </source>
</evidence>
<dbReference type="OrthoDB" id="676979at2759"/>
<dbReference type="GO" id="GO:0099402">
    <property type="term" value="P:plant organ development"/>
    <property type="evidence" value="ECO:0007669"/>
    <property type="project" value="UniProtKB-ARBA"/>
</dbReference>
<evidence type="ECO:0000256" key="10">
    <source>
        <dbReference type="ARBA" id="ARBA00022692"/>
    </source>
</evidence>
<keyword evidence="7" id="KW-0597">Phosphoprotein</keyword>
<comment type="caution">
    <text evidence="27">The sequence shown here is derived from an EMBL/GenBank/DDBJ whole genome shotgun (WGS) entry which is preliminary data.</text>
</comment>
<dbReference type="EMBL" id="RXIC02000020">
    <property type="protein sequence ID" value="KAB1222514.1"/>
    <property type="molecule type" value="Genomic_DNA"/>
</dbReference>
<dbReference type="GO" id="GO:0004674">
    <property type="term" value="F:protein serine/threonine kinase activity"/>
    <property type="evidence" value="ECO:0007669"/>
    <property type="project" value="UniProtKB-KW"/>
</dbReference>
<keyword evidence="16 24" id="KW-1133">Transmembrane helix</keyword>
<keyword evidence="28" id="KW-1185">Reference proteome</keyword>
<dbReference type="PRINTS" id="PR00019">
    <property type="entry name" value="LEURICHRPT"/>
</dbReference>
<evidence type="ECO:0000256" key="13">
    <source>
        <dbReference type="ARBA" id="ARBA00022741"/>
    </source>
</evidence>
<evidence type="ECO:0000256" key="9">
    <source>
        <dbReference type="ARBA" id="ARBA00022679"/>
    </source>
</evidence>
<evidence type="ECO:0000256" key="7">
    <source>
        <dbReference type="ARBA" id="ARBA00022553"/>
    </source>
</evidence>
<dbReference type="InterPro" id="IPR032675">
    <property type="entry name" value="LRR_dom_sf"/>
</dbReference>
<evidence type="ECO:0000256" key="25">
    <source>
        <dbReference type="SAM" id="SignalP"/>
    </source>
</evidence>
<dbReference type="InterPro" id="IPR017441">
    <property type="entry name" value="Protein_kinase_ATP_BS"/>
</dbReference>
<keyword evidence="17 24" id="KW-0472">Membrane</keyword>
<evidence type="ECO:0000256" key="24">
    <source>
        <dbReference type="SAM" id="Phobius"/>
    </source>
</evidence>
<dbReference type="Pfam" id="PF13855">
    <property type="entry name" value="LRR_8"/>
    <property type="match status" value="1"/>
</dbReference>
<dbReference type="InterPro" id="IPR003591">
    <property type="entry name" value="Leu-rich_rpt_typical-subtyp"/>
</dbReference>
<keyword evidence="13 23" id="KW-0547">Nucleotide-binding</keyword>
<keyword evidence="11 25" id="KW-0732">Signal</keyword>
<dbReference type="PROSITE" id="PS00108">
    <property type="entry name" value="PROTEIN_KINASE_ST"/>
    <property type="match status" value="1"/>
</dbReference>
<dbReference type="PANTHER" id="PTHR48005:SF70">
    <property type="entry name" value="MDIS1-INTERACTING RECEPTOR LIKE KINASE 2-LIKE"/>
    <property type="match status" value="1"/>
</dbReference>
<dbReference type="GO" id="GO:0009653">
    <property type="term" value="P:anatomical structure morphogenesis"/>
    <property type="evidence" value="ECO:0007669"/>
    <property type="project" value="UniProtKB-ARBA"/>
</dbReference>
<dbReference type="AlphaFoldDB" id="A0A6A1WB60"/>
<feature type="binding site" evidence="23">
    <location>
        <position position="795"/>
    </location>
    <ligand>
        <name>ATP</name>
        <dbReference type="ChEBI" id="CHEBI:30616"/>
    </ligand>
</feature>
<evidence type="ECO:0000256" key="2">
    <source>
        <dbReference type="ARBA" id="ARBA00004251"/>
    </source>
</evidence>
<evidence type="ECO:0000256" key="21">
    <source>
        <dbReference type="ARBA" id="ARBA00047899"/>
    </source>
</evidence>
<dbReference type="Gene3D" id="3.30.200.20">
    <property type="entry name" value="Phosphorylase Kinase, domain 1"/>
    <property type="match status" value="1"/>
</dbReference>
<evidence type="ECO:0000256" key="5">
    <source>
        <dbReference type="ARBA" id="ARBA00022512"/>
    </source>
</evidence>
<dbReference type="Gene3D" id="3.80.10.10">
    <property type="entry name" value="Ribonuclease Inhibitor"/>
    <property type="match status" value="4"/>
</dbReference>
<keyword evidence="14" id="KW-0418">Kinase</keyword>
<evidence type="ECO:0000256" key="12">
    <source>
        <dbReference type="ARBA" id="ARBA00022737"/>
    </source>
</evidence>
<evidence type="ECO:0000256" key="23">
    <source>
        <dbReference type="PROSITE-ProRule" id="PRU10141"/>
    </source>
</evidence>
<evidence type="ECO:0000256" key="1">
    <source>
        <dbReference type="ARBA" id="ARBA00004191"/>
    </source>
</evidence>
<dbReference type="Pfam" id="PF00069">
    <property type="entry name" value="Pkinase"/>
    <property type="match status" value="1"/>
</dbReference>
<evidence type="ECO:0000256" key="8">
    <source>
        <dbReference type="ARBA" id="ARBA00022614"/>
    </source>
</evidence>
<keyword evidence="19" id="KW-0325">Glycoprotein</keyword>
<evidence type="ECO:0000256" key="16">
    <source>
        <dbReference type="ARBA" id="ARBA00022989"/>
    </source>
</evidence>
<comment type="similarity">
    <text evidence="20">Belongs to the polygalacturonase-inhibiting protein family.</text>
</comment>
<keyword evidence="15 23" id="KW-0067">ATP-binding</keyword>
<evidence type="ECO:0000256" key="11">
    <source>
        <dbReference type="ARBA" id="ARBA00022729"/>
    </source>
</evidence>
<feature type="transmembrane region" description="Helical" evidence="24">
    <location>
        <begin position="700"/>
        <end position="721"/>
    </location>
</feature>
<dbReference type="InterPro" id="IPR001611">
    <property type="entry name" value="Leu-rich_rpt"/>
</dbReference>
<evidence type="ECO:0000256" key="19">
    <source>
        <dbReference type="ARBA" id="ARBA00023180"/>
    </source>
</evidence>
<dbReference type="GO" id="GO:0005886">
    <property type="term" value="C:plasma membrane"/>
    <property type="evidence" value="ECO:0007669"/>
    <property type="project" value="UniProtKB-SubCell"/>
</dbReference>
<dbReference type="GO" id="GO:0005524">
    <property type="term" value="F:ATP binding"/>
    <property type="evidence" value="ECO:0007669"/>
    <property type="project" value="UniProtKB-UniRule"/>
</dbReference>
<dbReference type="InterPro" id="IPR000719">
    <property type="entry name" value="Prot_kinase_dom"/>
</dbReference>
<keyword evidence="10 24" id="KW-0812">Transmembrane</keyword>
<dbReference type="Proteomes" id="UP000516437">
    <property type="component" value="Chromosome 2"/>
</dbReference>
<dbReference type="PROSITE" id="PS51450">
    <property type="entry name" value="LRR"/>
    <property type="match status" value="1"/>
</dbReference>
<keyword evidence="4" id="KW-1003">Cell membrane</keyword>
<dbReference type="PROSITE" id="PS50011">
    <property type="entry name" value="PROTEIN_KINASE_DOM"/>
    <property type="match status" value="1"/>
</dbReference>
<evidence type="ECO:0000256" key="17">
    <source>
        <dbReference type="ARBA" id="ARBA00023136"/>
    </source>
</evidence>
<accession>A0A6A1WB60</accession>
<dbReference type="SUPFAM" id="SSF52047">
    <property type="entry name" value="RNI-like"/>
    <property type="match status" value="1"/>
</dbReference>
<comment type="subcellular location">
    <subcellularLocation>
        <location evidence="2">Cell membrane</location>
        <topology evidence="2">Single-pass type I membrane protein</topology>
    </subcellularLocation>
    <subcellularLocation>
        <location evidence="1">Secreted</location>
        <location evidence="1">Cell wall</location>
    </subcellularLocation>
</comment>
<evidence type="ECO:0000256" key="22">
    <source>
        <dbReference type="ARBA" id="ARBA00048679"/>
    </source>
</evidence>
<dbReference type="FunFam" id="3.80.10.10:FF:000719">
    <property type="entry name" value="MDIS1-interacting receptor like kinase 2 isoform A"/>
    <property type="match status" value="1"/>
</dbReference>
<keyword evidence="6" id="KW-0723">Serine/threonine-protein kinase</keyword>
<dbReference type="Pfam" id="PF00560">
    <property type="entry name" value="LRR_1"/>
    <property type="match status" value="12"/>
</dbReference>
<dbReference type="InterPro" id="IPR051420">
    <property type="entry name" value="Ser_Thr_Kinases_DiverseReg"/>
</dbReference>
<dbReference type="PANTHER" id="PTHR48005">
    <property type="entry name" value="LEUCINE RICH REPEAT KINASE 2"/>
    <property type="match status" value="1"/>
</dbReference>
<name>A0A6A1WB60_9ROSI</name>
<proteinExistence type="inferred from homology"/>
<comment type="catalytic activity">
    <reaction evidence="22">
        <text>L-seryl-[protein] + ATP = O-phospho-L-seryl-[protein] + ADP + H(+)</text>
        <dbReference type="Rhea" id="RHEA:17989"/>
        <dbReference type="Rhea" id="RHEA-COMP:9863"/>
        <dbReference type="Rhea" id="RHEA-COMP:11604"/>
        <dbReference type="ChEBI" id="CHEBI:15378"/>
        <dbReference type="ChEBI" id="CHEBI:29999"/>
        <dbReference type="ChEBI" id="CHEBI:30616"/>
        <dbReference type="ChEBI" id="CHEBI:83421"/>
        <dbReference type="ChEBI" id="CHEBI:456216"/>
        <dbReference type="EC" id="2.7.11.1"/>
    </reaction>
</comment>
<dbReference type="Gene3D" id="1.10.510.10">
    <property type="entry name" value="Transferase(Phosphotransferase) domain 1"/>
    <property type="match status" value="1"/>
</dbReference>
<dbReference type="InterPro" id="IPR011009">
    <property type="entry name" value="Kinase-like_dom_sf"/>
</dbReference>
<dbReference type="SMART" id="SM00369">
    <property type="entry name" value="LRR_TYP"/>
    <property type="match status" value="10"/>
</dbReference>
<dbReference type="FunFam" id="3.80.10.10:FF:000416">
    <property type="entry name" value="Probable leucine-rich repeat receptor-like protein kinase At5g63930"/>
    <property type="match status" value="1"/>
</dbReference>
<dbReference type="SMART" id="SM00365">
    <property type="entry name" value="LRR_SD22"/>
    <property type="match status" value="4"/>
</dbReference>
<evidence type="ECO:0000256" key="4">
    <source>
        <dbReference type="ARBA" id="ARBA00022475"/>
    </source>
</evidence>
<dbReference type="PROSITE" id="PS00107">
    <property type="entry name" value="PROTEIN_KINASE_ATP"/>
    <property type="match status" value="1"/>
</dbReference>
<dbReference type="SUPFAM" id="SSF56112">
    <property type="entry name" value="Protein kinase-like (PK-like)"/>
    <property type="match status" value="1"/>
</dbReference>
<dbReference type="FunFam" id="3.30.200.20:FF:000309">
    <property type="entry name" value="Leucine-rich repeat receptor protein kinase MSP1"/>
    <property type="match status" value="1"/>
</dbReference>
<dbReference type="EC" id="2.7.11.1" evidence="3"/>
<evidence type="ECO:0000313" key="28">
    <source>
        <dbReference type="Proteomes" id="UP000516437"/>
    </source>
</evidence>
<evidence type="ECO:0000256" key="14">
    <source>
        <dbReference type="ARBA" id="ARBA00022777"/>
    </source>
</evidence>